<comment type="caution">
    <text evidence="2">The sequence shown here is derived from an EMBL/GenBank/DDBJ whole genome shotgun (WGS) entry which is preliminary data.</text>
</comment>
<dbReference type="NCBIfam" id="TIGR03355">
    <property type="entry name" value="VI_chp_2"/>
    <property type="match status" value="1"/>
</dbReference>
<dbReference type="InterPro" id="IPR044031">
    <property type="entry name" value="TssC1_N"/>
</dbReference>
<dbReference type="PANTHER" id="PTHR35565">
    <property type="entry name" value="CYTOPLASMIC PROTEIN-RELATED"/>
    <property type="match status" value="1"/>
</dbReference>
<sequence length="640" mass="73131">MSDTSKGRSRRLGWKPLRYSVDVGDEVKIVEPPFVVAVIANLSGSSYSEHRPQLHERNFKAVDVNNLDDLLDRVSPNLHFTVEDTLGIGDSGLSLDLHFRRFADFRPENVIMQVPHLHKVYQLRSYFSELMLNLEIRRELVDEFESWELSEEKRVELLSFDFEYSEDYAELEGLPEGISDATHYSVLRVILSDWKSSQLGIVEFVNARLSELDKKLSAQVDLIIHHPEFMALEATWRGLEYLARETEVSDLLKLRVLNVSKREVFEQYDKCIEIDRSVLFKKLFDDEVGVMGGEPYGLIVCDFDITLQREDISLLDNLAHTAAICRAPVLMSASPDLFSLTSWSSLSKLHNLTRLFESADYLHWRAFRQTLDASFVSLVLPRLLARIPWDSEGDIRQHGFLYTENCGNDENDDHFSWMSGAFGLASVIVNAFARDRWCADLRGPRWGRIEGIPAHHIHEGNEIYKVIGPSELDFSERRLHELAALGFVSLSRHKSGEFAAVHTPTSVAEQKLYSSQEANDCAYHAIQLEHQLCVGRVWNVIRSYLSHSCGQYDNWEVVSEDIERWLREYCVGDDMDNDSRSKSVFVAPFKSVDVKIIGTDKSQPHIQVRIELNYIPQGKAIASMLFVHPPTGVLSARLIP</sequence>
<organism evidence="2 3">
    <name type="scientific">Agaribacter marinus</name>
    <dbReference type="NCBI Taxonomy" id="1431249"/>
    <lineage>
        <taxon>Bacteria</taxon>
        <taxon>Pseudomonadati</taxon>
        <taxon>Pseudomonadota</taxon>
        <taxon>Gammaproteobacteria</taxon>
        <taxon>Alteromonadales</taxon>
        <taxon>Alteromonadaceae</taxon>
        <taxon>Agaribacter</taxon>
    </lineage>
</organism>
<evidence type="ECO:0000259" key="1">
    <source>
        <dbReference type="Pfam" id="PF05943"/>
    </source>
</evidence>
<gene>
    <name evidence="2" type="ORF">GCM10007852_25260</name>
</gene>
<dbReference type="Pfam" id="PF05591">
    <property type="entry name" value="T6SS_VipA"/>
    <property type="match status" value="1"/>
</dbReference>
<evidence type="ECO:0000313" key="3">
    <source>
        <dbReference type="Proteomes" id="UP001156601"/>
    </source>
</evidence>
<dbReference type="AlphaFoldDB" id="A0AA37T3W9"/>
<proteinExistence type="predicted"/>
<dbReference type="InterPro" id="IPR008312">
    <property type="entry name" value="T6SS_TssB1"/>
</dbReference>
<reference evidence="2" key="1">
    <citation type="journal article" date="2014" name="Int. J. Syst. Evol. Microbiol.">
        <title>Complete genome sequence of Corynebacterium casei LMG S-19264T (=DSM 44701T), isolated from a smear-ripened cheese.</title>
        <authorList>
            <consortium name="US DOE Joint Genome Institute (JGI-PGF)"/>
            <person name="Walter F."/>
            <person name="Albersmeier A."/>
            <person name="Kalinowski J."/>
            <person name="Ruckert C."/>
        </authorList>
    </citation>
    <scope>NUCLEOTIDE SEQUENCE</scope>
    <source>
        <strain evidence="2">NBRC 110023</strain>
    </source>
</reference>
<feature type="domain" description="TssC1 N-terminal" evidence="1">
    <location>
        <begin position="208"/>
        <end position="507"/>
    </location>
</feature>
<name>A0AA37T3W9_9ALTE</name>
<protein>
    <recommendedName>
        <fullName evidence="1">TssC1 N-terminal domain-containing protein</fullName>
    </recommendedName>
</protein>
<accession>A0AA37T3W9</accession>
<reference evidence="2" key="2">
    <citation type="submission" date="2023-01" db="EMBL/GenBank/DDBJ databases">
        <title>Draft genome sequence of Agaribacter marinus strain NBRC 110023.</title>
        <authorList>
            <person name="Sun Q."/>
            <person name="Mori K."/>
        </authorList>
    </citation>
    <scope>NUCLEOTIDE SEQUENCE</scope>
    <source>
        <strain evidence="2">NBRC 110023</strain>
    </source>
</reference>
<keyword evidence="3" id="KW-1185">Reference proteome</keyword>
<dbReference type="Pfam" id="PF05943">
    <property type="entry name" value="VipB"/>
    <property type="match status" value="1"/>
</dbReference>
<dbReference type="InterPro" id="IPR010269">
    <property type="entry name" value="T6SS_TssC-like"/>
</dbReference>
<evidence type="ECO:0000313" key="2">
    <source>
        <dbReference type="EMBL" id="GLR71618.1"/>
    </source>
</evidence>
<dbReference type="Proteomes" id="UP001156601">
    <property type="component" value="Unassembled WGS sequence"/>
</dbReference>
<dbReference type="PANTHER" id="PTHR35565:SF3">
    <property type="entry name" value="TYPE VI SECRETION SYSTEM SHEATH PROTEIN TSSC1"/>
    <property type="match status" value="1"/>
</dbReference>
<dbReference type="RefSeq" id="WP_284217963.1">
    <property type="nucleotide sequence ID" value="NZ_BSOT01000006.1"/>
</dbReference>
<dbReference type="EMBL" id="BSOT01000006">
    <property type="protein sequence ID" value="GLR71618.1"/>
    <property type="molecule type" value="Genomic_DNA"/>
</dbReference>